<evidence type="ECO:0000313" key="3">
    <source>
        <dbReference type="Proteomes" id="UP001174934"/>
    </source>
</evidence>
<feature type="region of interest" description="Disordered" evidence="1">
    <location>
        <begin position="1"/>
        <end position="39"/>
    </location>
</feature>
<feature type="compositionally biased region" description="Low complexity" evidence="1">
    <location>
        <begin position="21"/>
        <end position="39"/>
    </location>
</feature>
<accession>A0AA39TQM8</accession>
<dbReference type="Proteomes" id="UP001174934">
    <property type="component" value="Unassembled WGS sequence"/>
</dbReference>
<evidence type="ECO:0000313" key="2">
    <source>
        <dbReference type="EMBL" id="KAK0609512.1"/>
    </source>
</evidence>
<reference evidence="2" key="1">
    <citation type="submission" date="2023-06" db="EMBL/GenBank/DDBJ databases">
        <title>Genome-scale phylogeny and comparative genomics of the fungal order Sordariales.</title>
        <authorList>
            <consortium name="Lawrence Berkeley National Laboratory"/>
            <person name="Hensen N."/>
            <person name="Bonometti L."/>
            <person name="Westerberg I."/>
            <person name="Brannstrom I.O."/>
            <person name="Guillou S."/>
            <person name="Cros-Aarteil S."/>
            <person name="Calhoun S."/>
            <person name="Haridas S."/>
            <person name="Kuo A."/>
            <person name="Mondo S."/>
            <person name="Pangilinan J."/>
            <person name="Riley R."/>
            <person name="LaButti K."/>
            <person name="Andreopoulos B."/>
            <person name="Lipzen A."/>
            <person name="Chen C."/>
            <person name="Yanf M."/>
            <person name="Daum C."/>
            <person name="Ng V."/>
            <person name="Clum A."/>
            <person name="Steindorff A."/>
            <person name="Ohm R."/>
            <person name="Martin F."/>
            <person name="Silar P."/>
            <person name="Natvig D."/>
            <person name="Lalanne C."/>
            <person name="Gautier V."/>
            <person name="Ament-velasquez S.L."/>
            <person name="Kruys A."/>
            <person name="Hutchinson M.I."/>
            <person name="Powell A.J."/>
            <person name="Barry K."/>
            <person name="Miller A.N."/>
            <person name="Grigoriev I.V."/>
            <person name="Debuchy R."/>
            <person name="Gladieux P."/>
            <person name="Thoren M.H."/>
            <person name="Johannesson H."/>
        </authorList>
    </citation>
    <scope>NUCLEOTIDE SEQUENCE</scope>
    <source>
        <strain evidence="2">SMH3391-2</strain>
    </source>
</reference>
<proteinExistence type="predicted"/>
<protein>
    <submittedName>
        <fullName evidence="2">Uncharacterized protein</fullName>
    </submittedName>
</protein>
<name>A0AA39TQM8_9PEZI</name>
<evidence type="ECO:0000256" key="1">
    <source>
        <dbReference type="SAM" id="MobiDB-lite"/>
    </source>
</evidence>
<comment type="caution">
    <text evidence="2">The sequence shown here is derived from an EMBL/GenBank/DDBJ whole genome shotgun (WGS) entry which is preliminary data.</text>
</comment>
<organism evidence="2 3">
    <name type="scientific">Bombardia bombarda</name>
    <dbReference type="NCBI Taxonomy" id="252184"/>
    <lineage>
        <taxon>Eukaryota</taxon>
        <taxon>Fungi</taxon>
        <taxon>Dikarya</taxon>
        <taxon>Ascomycota</taxon>
        <taxon>Pezizomycotina</taxon>
        <taxon>Sordariomycetes</taxon>
        <taxon>Sordariomycetidae</taxon>
        <taxon>Sordariales</taxon>
        <taxon>Lasiosphaeriaceae</taxon>
        <taxon>Bombardia</taxon>
    </lineage>
</organism>
<feature type="compositionally biased region" description="Basic residues" evidence="1">
    <location>
        <begin position="1"/>
        <end position="18"/>
    </location>
</feature>
<dbReference type="AlphaFoldDB" id="A0AA39TQM8"/>
<gene>
    <name evidence="2" type="ORF">B0T17DRAFT_501591</name>
</gene>
<dbReference type="EMBL" id="JAULSR010000013">
    <property type="protein sequence ID" value="KAK0609512.1"/>
    <property type="molecule type" value="Genomic_DNA"/>
</dbReference>
<sequence>MGSGHGHSHGHNKNHGTKKPSSSSSSKDSNSAKSGSNSDDLPSATFLFVVNEFQVNLEPPAGEARCLTDQWGNFMPPARAEAYQSETRGTVFRYKRGNVTPAPEFQWYRPAMGKAGSIIDGHGNLAWMHKQQTVFACSALLPIVVADCDASLGYSWMRRGCRHCDGFYDFGCYSRWDLLHFDHYNGITQATKGSIGSPYIAGSNASWMPALVPKVFKNNQAGPGAAPPRSRGLSGELPIVIALMAFHSSRGHASEVFRSQWWQGNRWHGPSKAPQGYPGVECSPRGFLVHIAVEMNYDLALPDLPEEDFARFILPINTLEKRGVLVEG</sequence>
<keyword evidence="3" id="KW-1185">Reference proteome</keyword>